<dbReference type="STRING" id="1179773.BN6_43630"/>
<dbReference type="InterPro" id="IPR036396">
    <property type="entry name" value="Cyt_P450_sf"/>
</dbReference>
<dbReference type="FunFam" id="1.10.630.10:FF:000018">
    <property type="entry name" value="Cytochrome P450 monooxygenase"/>
    <property type="match status" value="1"/>
</dbReference>
<dbReference type="Pfam" id="PF00067">
    <property type="entry name" value="p450"/>
    <property type="match status" value="1"/>
</dbReference>
<comment type="similarity">
    <text evidence="1">Belongs to the cytochrome P450 family.</text>
</comment>
<evidence type="ECO:0000313" key="8">
    <source>
        <dbReference type="Proteomes" id="UP000006281"/>
    </source>
</evidence>
<dbReference type="CDD" id="cd20625">
    <property type="entry name" value="CYP164-like"/>
    <property type="match status" value="1"/>
</dbReference>
<keyword evidence="6" id="KW-0503">Monooxygenase</keyword>
<dbReference type="PANTHER" id="PTHR46696:SF1">
    <property type="entry name" value="CYTOCHROME P450 YJIB-RELATED"/>
    <property type="match status" value="1"/>
</dbReference>
<keyword evidence="3" id="KW-0479">Metal-binding</keyword>
<protein>
    <submittedName>
        <fullName evidence="7">Cytochrome P450 family protein</fullName>
    </submittedName>
</protein>
<dbReference type="HOGENOM" id="CLU_033716_2_0_11"/>
<organism evidence="7 8">
    <name type="scientific">Saccharothrix espanaensis (strain ATCC 51144 / DSM 44229 / JCM 9112 / NBRC 15066 / NRRL 15764)</name>
    <dbReference type="NCBI Taxonomy" id="1179773"/>
    <lineage>
        <taxon>Bacteria</taxon>
        <taxon>Bacillati</taxon>
        <taxon>Actinomycetota</taxon>
        <taxon>Actinomycetes</taxon>
        <taxon>Pseudonocardiales</taxon>
        <taxon>Pseudonocardiaceae</taxon>
        <taxon>Saccharothrix</taxon>
    </lineage>
</organism>
<dbReference type="InterPro" id="IPR001128">
    <property type="entry name" value="Cyt_P450"/>
</dbReference>
<evidence type="ECO:0000256" key="4">
    <source>
        <dbReference type="ARBA" id="ARBA00023002"/>
    </source>
</evidence>
<dbReference type="PATRIC" id="fig|1179773.3.peg.4367"/>
<sequence>MSAGPDAPGFSLVWPAEARRMFGETAIMSDSAIAVPSYDLFAPDVAADPHPLLHRIRAESPLSWVPELHGYLLTRHADIVATLKDRRFTNANLGQGLDRLSQAERDELTPLLRSIALWMGHTNEDDHVRFQQLLKRYFTPATVNGLRPRVRQLTEELIDAVAATGRMEVVADLAYPLPANVIAEMLGMPTTERERLQAWSRDILAIFTRADVERLRQCQRSVLEMQDYLRGLVAQRRAEPREDLLSMFAAAEREGVVTEDEIVANCVLLLFAGHETTANLIANGLVLLFENPDQFALLRERRELMPSAVEEMLRCGGPATTIVRVTAEPVEVAGHELPPGELVYLAMLAGNRDPEVFDDPDRFDITRKPNRHTAFGLGAFYCLGAALARMETDVCFSTLLDRIPDLRPAYDTPDRALTPPLGSRLATLDVTF</sequence>
<keyword evidence="5" id="KW-0408">Iron</keyword>
<name>K0JUX9_SACES</name>
<evidence type="ECO:0000256" key="2">
    <source>
        <dbReference type="ARBA" id="ARBA00022617"/>
    </source>
</evidence>
<evidence type="ECO:0000256" key="6">
    <source>
        <dbReference type="ARBA" id="ARBA00023033"/>
    </source>
</evidence>
<dbReference type="GO" id="GO:0005506">
    <property type="term" value="F:iron ion binding"/>
    <property type="evidence" value="ECO:0007669"/>
    <property type="project" value="InterPro"/>
</dbReference>
<keyword evidence="2" id="KW-0349">Heme</keyword>
<dbReference type="AlphaFoldDB" id="K0JUX9"/>
<evidence type="ECO:0000256" key="5">
    <source>
        <dbReference type="ARBA" id="ARBA00023004"/>
    </source>
</evidence>
<dbReference type="PANTHER" id="PTHR46696">
    <property type="entry name" value="P450, PUTATIVE (EUROFUNG)-RELATED"/>
    <property type="match status" value="1"/>
</dbReference>
<keyword evidence="8" id="KW-1185">Reference proteome</keyword>
<gene>
    <name evidence="7" type="ordered locus">BN6_43630</name>
</gene>
<evidence type="ECO:0000256" key="1">
    <source>
        <dbReference type="ARBA" id="ARBA00010617"/>
    </source>
</evidence>
<proteinExistence type="inferred from homology"/>
<dbReference type="GO" id="GO:0016705">
    <property type="term" value="F:oxidoreductase activity, acting on paired donors, with incorporation or reduction of molecular oxygen"/>
    <property type="evidence" value="ECO:0007669"/>
    <property type="project" value="InterPro"/>
</dbReference>
<keyword evidence="4" id="KW-0560">Oxidoreductase</keyword>
<dbReference type="BioCyc" id="SESP1179773:BN6_RS21120-MONOMER"/>
<dbReference type="InterPro" id="IPR002397">
    <property type="entry name" value="Cyt_P450_B"/>
</dbReference>
<dbReference type="Gene3D" id="1.10.630.10">
    <property type="entry name" value="Cytochrome P450"/>
    <property type="match status" value="1"/>
</dbReference>
<evidence type="ECO:0000313" key="7">
    <source>
        <dbReference type="EMBL" id="CCH31645.1"/>
    </source>
</evidence>
<dbReference type="SUPFAM" id="SSF48264">
    <property type="entry name" value="Cytochrome P450"/>
    <property type="match status" value="1"/>
</dbReference>
<dbReference type="KEGG" id="sesp:BN6_43630"/>
<dbReference type="EMBL" id="HE804045">
    <property type="protein sequence ID" value="CCH31645.1"/>
    <property type="molecule type" value="Genomic_DNA"/>
</dbReference>
<evidence type="ECO:0000256" key="3">
    <source>
        <dbReference type="ARBA" id="ARBA00022723"/>
    </source>
</evidence>
<dbReference type="PRINTS" id="PR00359">
    <property type="entry name" value="BP450"/>
</dbReference>
<accession>K0JUX9</accession>
<dbReference type="eggNOG" id="COG2124">
    <property type="taxonomic scope" value="Bacteria"/>
</dbReference>
<reference evidence="7 8" key="1">
    <citation type="journal article" date="2012" name="BMC Genomics">
        <title>Complete genome sequence of Saccharothrix espanaensis DSM 44229T and comparison to the other completely sequenced Pseudonocardiaceae.</title>
        <authorList>
            <person name="Strobel T."/>
            <person name="Al-Dilaimi A."/>
            <person name="Blom J."/>
            <person name="Gessner A."/>
            <person name="Kalinowski J."/>
            <person name="Luzhetska M."/>
            <person name="Puhler A."/>
            <person name="Szczepanowski R."/>
            <person name="Bechthold A."/>
            <person name="Ruckert C."/>
        </authorList>
    </citation>
    <scope>NUCLEOTIDE SEQUENCE [LARGE SCALE GENOMIC DNA]</scope>
    <source>
        <strain evidence="8">ATCC 51144 / DSM 44229 / JCM 9112 / NBRC 15066 / NRRL 15764</strain>
    </source>
</reference>
<dbReference type="Proteomes" id="UP000006281">
    <property type="component" value="Chromosome"/>
</dbReference>
<dbReference type="GO" id="GO:0004497">
    <property type="term" value="F:monooxygenase activity"/>
    <property type="evidence" value="ECO:0007669"/>
    <property type="project" value="UniProtKB-KW"/>
</dbReference>
<dbReference type="GO" id="GO:0020037">
    <property type="term" value="F:heme binding"/>
    <property type="evidence" value="ECO:0007669"/>
    <property type="project" value="InterPro"/>
</dbReference>